<comment type="caution">
    <text evidence="5">The sequence shown here is derived from an EMBL/GenBank/DDBJ whole genome shotgun (WGS) entry which is preliminary data.</text>
</comment>
<protein>
    <submittedName>
        <fullName evidence="5">ABC transporter ATP-binding protein</fullName>
    </submittedName>
</protein>
<gene>
    <name evidence="5" type="ORF">H0S81_02025</name>
</gene>
<keyword evidence="3 5" id="KW-0067">ATP-binding</keyword>
<accession>A0A931CWI0</accession>
<name>A0A931CWI0_9BACT</name>
<dbReference type="Gene3D" id="3.40.50.300">
    <property type="entry name" value="P-loop containing nucleotide triphosphate hydrolases"/>
    <property type="match status" value="1"/>
</dbReference>
<dbReference type="Pfam" id="PF00005">
    <property type="entry name" value="ABC_tran"/>
    <property type="match status" value="1"/>
</dbReference>
<dbReference type="InterPro" id="IPR003593">
    <property type="entry name" value="AAA+_ATPase"/>
</dbReference>
<evidence type="ECO:0000313" key="6">
    <source>
        <dbReference type="Proteomes" id="UP000706172"/>
    </source>
</evidence>
<dbReference type="InterPro" id="IPR027417">
    <property type="entry name" value="P-loop_NTPase"/>
</dbReference>
<dbReference type="PANTHER" id="PTHR42734">
    <property type="entry name" value="METAL TRANSPORT SYSTEM ATP-BINDING PROTEIN TM_0124-RELATED"/>
    <property type="match status" value="1"/>
</dbReference>
<evidence type="ECO:0000256" key="1">
    <source>
        <dbReference type="ARBA" id="ARBA00022448"/>
    </source>
</evidence>
<dbReference type="GO" id="GO:0005524">
    <property type="term" value="F:ATP binding"/>
    <property type="evidence" value="ECO:0007669"/>
    <property type="project" value="UniProtKB-KW"/>
</dbReference>
<dbReference type="CDD" id="cd03214">
    <property type="entry name" value="ABC_Iron-Siderophores_B12_Hemin"/>
    <property type="match status" value="1"/>
</dbReference>
<dbReference type="InterPro" id="IPR003439">
    <property type="entry name" value="ABC_transporter-like_ATP-bd"/>
</dbReference>
<evidence type="ECO:0000256" key="2">
    <source>
        <dbReference type="ARBA" id="ARBA00022741"/>
    </source>
</evidence>
<reference evidence="5" key="1">
    <citation type="submission" date="2020-07" db="EMBL/GenBank/DDBJ databases">
        <title>Severe corrosion of carbon steel in oil field produced water can be linked to methanogenic archaea containing a special type of NiFe hydrogenase.</title>
        <authorList>
            <person name="Lahme S."/>
            <person name="Mand J."/>
            <person name="Longwell J."/>
            <person name="Smith R."/>
            <person name="Enning D."/>
        </authorList>
    </citation>
    <scope>NUCLEOTIDE SEQUENCE</scope>
    <source>
        <strain evidence="5">MIC098Bin6</strain>
    </source>
</reference>
<keyword evidence="2" id="KW-0547">Nucleotide-binding</keyword>
<organism evidence="5 6">
    <name type="scientific">Desulfotignum balticum</name>
    <dbReference type="NCBI Taxonomy" id="115781"/>
    <lineage>
        <taxon>Bacteria</taxon>
        <taxon>Pseudomonadati</taxon>
        <taxon>Thermodesulfobacteriota</taxon>
        <taxon>Desulfobacteria</taxon>
        <taxon>Desulfobacterales</taxon>
        <taxon>Desulfobacteraceae</taxon>
        <taxon>Desulfotignum</taxon>
    </lineage>
</organism>
<evidence type="ECO:0000259" key="4">
    <source>
        <dbReference type="PROSITE" id="PS50893"/>
    </source>
</evidence>
<evidence type="ECO:0000313" key="5">
    <source>
        <dbReference type="EMBL" id="MBG0778694.1"/>
    </source>
</evidence>
<evidence type="ECO:0000256" key="3">
    <source>
        <dbReference type="ARBA" id="ARBA00022840"/>
    </source>
</evidence>
<dbReference type="PROSITE" id="PS50893">
    <property type="entry name" value="ABC_TRANSPORTER_2"/>
    <property type="match status" value="1"/>
</dbReference>
<dbReference type="SMART" id="SM00382">
    <property type="entry name" value="AAA"/>
    <property type="match status" value="1"/>
</dbReference>
<proteinExistence type="predicted"/>
<keyword evidence="1" id="KW-0813">Transport</keyword>
<dbReference type="Proteomes" id="UP000706172">
    <property type="component" value="Unassembled WGS sequence"/>
</dbReference>
<sequence length="282" mass="31756">MAADQKQTLIEMKNGAFSFGRIPVFRQVNLKIARGEVFCLLGPNGCGKTTLIDCMLGIHKLDTGRLCLMGQSRPRHSPKETARVMAYVPQKHDRHFSFSVLDLLLLGRTPYTAFYASPGKPDIEKAKKILELFGLSHLMHRDYTRLSGGETQLVMIMRALIQETPVIVMDEPTSHLDFRHELIVLETLARLIRERRITLVMATHFPNHAFYFENAGIPVNVAFMGNQSVKPSGTPSRALTQENLGRFYHIETLVMTHTLPGKGPIKQIIPIKTLDRKTKGTP</sequence>
<dbReference type="FunFam" id="3.40.50.300:FF:000134">
    <property type="entry name" value="Iron-enterobactin ABC transporter ATP-binding protein"/>
    <property type="match status" value="1"/>
</dbReference>
<dbReference type="GO" id="GO:0016887">
    <property type="term" value="F:ATP hydrolysis activity"/>
    <property type="evidence" value="ECO:0007669"/>
    <property type="project" value="InterPro"/>
</dbReference>
<feature type="domain" description="ABC transporter" evidence="4">
    <location>
        <begin position="10"/>
        <end position="251"/>
    </location>
</feature>
<dbReference type="InterPro" id="IPR050153">
    <property type="entry name" value="Metal_Ion_Import_ABC"/>
</dbReference>
<dbReference type="PANTHER" id="PTHR42734:SF19">
    <property type="entry name" value="IRON COMPOUNDS ABC TRANSPORTER, ATP-BINDING PROTEIN"/>
    <property type="match status" value="1"/>
</dbReference>
<dbReference type="EMBL" id="JACCQK010000082">
    <property type="protein sequence ID" value="MBG0778694.1"/>
    <property type="molecule type" value="Genomic_DNA"/>
</dbReference>
<dbReference type="AlphaFoldDB" id="A0A931CWI0"/>
<dbReference type="SUPFAM" id="SSF52540">
    <property type="entry name" value="P-loop containing nucleoside triphosphate hydrolases"/>
    <property type="match status" value="1"/>
</dbReference>